<protein>
    <recommendedName>
        <fullName evidence="3">Glycosyltransferase</fullName>
    </recommendedName>
</protein>
<accession>A0ABP8V8W6</accession>
<evidence type="ECO:0008006" key="3">
    <source>
        <dbReference type="Google" id="ProtNLM"/>
    </source>
</evidence>
<dbReference type="SUPFAM" id="SSF53448">
    <property type="entry name" value="Nucleotide-diphospho-sugar transferases"/>
    <property type="match status" value="1"/>
</dbReference>
<evidence type="ECO:0000313" key="2">
    <source>
        <dbReference type="Proteomes" id="UP001500604"/>
    </source>
</evidence>
<dbReference type="Proteomes" id="UP001500604">
    <property type="component" value="Unassembled WGS sequence"/>
</dbReference>
<dbReference type="EMBL" id="BAABFL010000463">
    <property type="protein sequence ID" value="GAA4651801.1"/>
    <property type="molecule type" value="Genomic_DNA"/>
</dbReference>
<sequence>MSDNLLTERMPFFQKQKRRLKINIATPSYGSRYSGNYVRSLYSLLTTANDFDVGFSLSDVDYADVAVSRNYLISHFFYNKQDSDYILMIDDDMGFHSDLIYKMLEFDKDVVGVIAPQRCIDLQKLHSLSGMEFSEAFARSCSFVGKVVDDFGNGFFEVDSCGAGILMISRVCIEKMVEKCPEIVD</sequence>
<organism evidence="1 2">
    <name type="scientific">Kistimonas scapharcae</name>
    <dbReference type="NCBI Taxonomy" id="1036133"/>
    <lineage>
        <taxon>Bacteria</taxon>
        <taxon>Pseudomonadati</taxon>
        <taxon>Pseudomonadota</taxon>
        <taxon>Gammaproteobacteria</taxon>
        <taxon>Oceanospirillales</taxon>
        <taxon>Endozoicomonadaceae</taxon>
        <taxon>Kistimonas</taxon>
    </lineage>
</organism>
<dbReference type="RefSeq" id="WP_345198251.1">
    <property type="nucleotide sequence ID" value="NZ_BAABFL010000463.1"/>
</dbReference>
<dbReference type="Gene3D" id="3.90.550.10">
    <property type="entry name" value="Spore Coat Polysaccharide Biosynthesis Protein SpsA, Chain A"/>
    <property type="match status" value="1"/>
</dbReference>
<evidence type="ECO:0000313" key="1">
    <source>
        <dbReference type="EMBL" id="GAA4651801.1"/>
    </source>
</evidence>
<name>A0ABP8V8W6_9GAMM</name>
<keyword evidence="2" id="KW-1185">Reference proteome</keyword>
<reference evidence="2" key="1">
    <citation type="journal article" date="2019" name="Int. J. Syst. Evol. Microbiol.">
        <title>The Global Catalogue of Microorganisms (GCM) 10K type strain sequencing project: providing services to taxonomists for standard genome sequencing and annotation.</title>
        <authorList>
            <consortium name="The Broad Institute Genomics Platform"/>
            <consortium name="The Broad Institute Genome Sequencing Center for Infectious Disease"/>
            <person name="Wu L."/>
            <person name="Ma J."/>
        </authorList>
    </citation>
    <scope>NUCLEOTIDE SEQUENCE [LARGE SCALE GENOMIC DNA]</scope>
    <source>
        <strain evidence="2">JCM 17805</strain>
    </source>
</reference>
<comment type="caution">
    <text evidence="1">The sequence shown here is derived from an EMBL/GenBank/DDBJ whole genome shotgun (WGS) entry which is preliminary data.</text>
</comment>
<gene>
    <name evidence="1" type="ORF">GCM10023116_40850</name>
</gene>
<dbReference type="InterPro" id="IPR029044">
    <property type="entry name" value="Nucleotide-diphossugar_trans"/>
</dbReference>
<proteinExistence type="predicted"/>